<dbReference type="InterPro" id="IPR011629">
    <property type="entry name" value="CobW-like_C"/>
</dbReference>
<dbReference type="Gene3D" id="3.40.50.300">
    <property type="entry name" value="P-loop containing nucleotide triphosphate hydrolases"/>
    <property type="match status" value="1"/>
</dbReference>
<feature type="domain" description="CobW C-terminal" evidence="1">
    <location>
        <begin position="249"/>
        <end position="365"/>
    </location>
</feature>
<reference evidence="2 3" key="1">
    <citation type="submission" date="2020-08" db="EMBL/GenBank/DDBJ databases">
        <title>Sequencing the genomes of 1000 actinobacteria strains.</title>
        <authorList>
            <person name="Klenk H.-P."/>
        </authorList>
    </citation>
    <scope>NUCLEOTIDE SEQUENCE [LARGE SCALE GENOMIC DNA]</scope>
    <source>
        <strain evidence="2 3">DSM 46659</strain>
    </source>
</reference>
<sequence length="393" mass="42410">MTQAMPARVVLVAGLHGAARTTAVDRLLHADPRAIAIHHDLSRIGEGEVQRVTRDRWGEIDRTRVDLVHACVSCTLREDLVPLLCELAERGEYSSYIVEAWDGVEPRPIAEALTGTVVNRRPVTRWLHLAAVITAVSADRLVADLSTKDDMVDRGLAVAEEDDRTVAEVLAEQIEYPTALALHGGGRDPQVGAQCTAVLTQLNPAAAVVPTEKDALHALTGGGFDPVAAAARMDPAAAQPPERCEMGEVRTVTWRRSRPLHPARLHAALDDVVGVSLRSRGRFWLASHPDTLLVWDAAGSSLAMQPAGPWLAALPDAAWDLVPEHRKAAATLDWAPECGDRCQCISFTGVGLDTDRLVEVLDSCLLTEEEVADATLTFDRADDPFAELLDTAS</sequence>
<proteinExistence type="predicted"/>
<organism evidence="2 3">
    <name type="scientific">Nocardiopsis mwathae</name>
    <dbReference type="NCBI Taxonomy" id="1472723"/>
    <lineage>
        <taxon>Bacteria</taxon>
        <taxon>Bacillati</taxon>
        <taxon>Actinomycetota</taxon>
        <taxon>Actinomycetes</taxon>
        <taxon>Streptosporangiales</taxon>
        <taxon>Nocardiopsidaceae</taxon>
        <taxon>Nocardiopsis</taxon>
    </lineage>
</organism>
<evidence type="ECO:0000259" key="1">
    <source>
        <dbReference type="SMART" id="SM00833"/>
    </source>
</evidence>
<dbReference type="Pfam" id="PF02492">
    <property type="entry name" value="cobW"/>
    <property type="match status" value="1"/>
</dbReference>
<dbReference type="PANTHER" id="PTHR43603:SF1">
    <property type="entry name" value="ZINC-REGULATED GTPASE METALLOPROTEIN ACTIVATOR 1"/>
    <property type="match status" value="1"/>
</dbReference>
<evidence type="ECO:0000313" key="3">
    <source>
        <dbReference type="Proteomes" id="UP000546642"/>
    </source>
</evidence>
<gene>
    <name evidence="2" type="ORF">HNR23_001431</name>
</gene>
<dbReference type="SMART" id="SM00833">
    <property type="entry name" value="CobW_C"/>
    <property type="match status" value="1"/>
</dbReference>
<name>A0A7W9YHL6_9ACTN</name>
<dbReference type="Proteomes" id="UP000546642">
    <property type="component" value="Unassembled WGS sequence"/>
</dbReference>
<dbReference type="SUPFAM" id="SSF90002">
    <property type="entry name" value="Hypothetical protein YjiA, C-terminal domain"/>
    <property type="match status" value="1"/>
</dbReference>
<protein>
    <submittedName>
        <fullName evidence="2">G3E family GTPase</fullName>
    </submittedName>
</protein>
<dbReference type="RefSeq" id="WP_184074652.1">
    <property type="nucleotide sequence ID" value="NZ_JACHDS010000001.1"/>
</dbReference>
<dbReference type="InterPro" id="IPR027417">
    <property type="entry name" value="P-loop_NTPase"/>
</dbReference>
<dbReference type="AlphaFoldDB" id="A0A7W9YHL6"/>
<dbReference type="Pfam" id="PF07683">
    <property type="entry name" value="CobW_C"/>
    <property type="match status" value="1"/>
</dbReference>
<dbReference type="InterPro" id="IPR003495">
    <property type="entry name" value="CobW/HypB/UreG_nucleotide-bd"/>
</dbReference>
<keyword evidence="3" id="KW-1185">Reference proteome</keyword>
<dbReference type="PANTHER" id="PTHR43603">
    <property type="entry name" value="COBW DOMAIN-CONTAINING PROTEIN DDB_G0274527"/>
    <property type="match status" value="1"/>
</dbReference>
<evidence type="ECO:0000313" key="2">
    <source>
        <dbReference type="EMBL" id="MBB6171371.1"/>
    </source>
</evidence>
<dbReference type="InterPro" id="IPR051927">
    <property type="entry name" value="Zn_Chap_cDPG_Synth"/>
</dbReference>
<accession>A0A7W9YHL6</accession>
<comment type="caution">
    <text evidence="2">The sequence shown here is derived from an EMBL/GenBank/DDBJ whole genome shotgun (WGS) entry which is preliminary data.</text>
</comment>
<dbReference type="EMBL" id="JACHDS010000001">
    <property type="protein sequence ID" value="MBB6171371.1"/>
    <property type="molecule type" value="Genomic_DNA"/>
</dbReference>